<dbReference type="Gene3D" id="3.20.20.140">
    <property type="entry name" value="Metal-dependent hydrolases"/>
    <property type="match status" value="1"/>
</dbReference>
<feature type="binding site" evidence="8">
    <location>
        <position position="187"/>
    </location>
    <ligand>
        <name>Zn(2+)</name>
        <dbReference type="ChEBI" id="CHEBI:29105"/>
    </ligand>
</feature>
<evidence type="ECO:0000256" key="2">
    <source>
        <dbReference type="ARBA" id="ARBA00022723"/>
    </source>
</evidence>
<feature type="binding site" evidence="7">
    <location>
        <position position="219"/>
    </location>
    <ligand>
        <name>substrate</name>
    </ligand>
</feature>
<dbReference type="InterPro" id="IPR032466">
    <property type="entry name" value="Metal_Hydrolase"/>
</dbReference>
<dbReference type="GO" id="GO:0008448">
    <property type="term" value="F:N-acetylglucosamine-6-phosphate deacetylase activity"/>
    <property type="evidence" value="ECO:0007669"/>
    <property type="project" value="InterPro"/>
</dbReference>
<dbReference type="EMBL" id="PPTO01000008">
    <property type="protein sequence ID" value="RDB58475.1"/>
    <property type="molecule type" value="Genomic_DNA"/>
</dbReference>
<dbReference type="Proteomes" id="UP000253975">
    <property type="component" value="Unassembled WGS sequence"/>
</dbReference>
<evidence type="ECO:0000259" key="9">
    <source>
        <dbReference type="Pfam" id="PF01979"/>
    </source>
</evidence>
<evidence type="ECO:0000256" key="5">
    <source>
        <dbReference type="PIRNR" id="PIRNR038994"/>
    </source>
</evidence>
<dbReference type="AlphaFoldDB" id="A0A369LK10"/>
<feature type="binding site" evidence="8">
    <location>
        <position position="122"/>
    </location>
    <ligand>
        <name>Zn(2+)</name>
        <dbReference type="ChEBI" id="CHEBI:29105"/>
    </ligand>
</feature>
<dbReference type="PANTHER" id="PTHR11113">
    <property type="entry name" value="N-ACETYLGLUCOSAMINE-6-PHOSPHATE DEACETYLASE"/>
    <property type="match status" value="1"/>
</dbReference>
<evidence type="ECO:0000256" key="6">
    <source>
        <dbReference type="PIRSR" id="PIRSR038994-1"/>
    </source>
</evidence>
<reference evidence="10 11" key="1">
    <citation type="journal article" date="2018" name="Elife">
        <title>Discovery and characterization of a prevalent human gut bacterial enzyme sufficient for the inactivation of a family of plant toxins.</title>
        <authorList>
            <person name="Koppel N."/>
            <person name="Bisanz J.E."/>
            <person name="Pandelia M.E."/>
            <person name="Turnbaugh P.J."/>
            <person name="Balskus E.P."/>
        </authorList>
    </citation>
    <scope>NUCLEOTIDE SEQUENCE [LARGE SCALE GENOMIC DNA]</scope>
    <source>
        <strain evidence="10 11">OB21 GAM31</strain>
    </source>
</reference>
<keyword evidence="3 5" id="KW-0378">Hydrolase</keyword>
<accession>A0A369LK10</accession>
<evidence type="ECO:0000313" key="10">
    <source>
        <dbReference type="EMBL" id="RDB58475.1"/>
    </source>
</evidence>
<organism evidence="10 11">
    <name type="scientific">Slackia isoflavoniconvertens</name>
    <dbReference type="NCBI Taxonomy" id="572010"/>
    <lineage>
        <taxon>Bacteria</taxon>
        <taxon>Bacillati</taxon>
        <taxon>Actinomycetota</taxon>
        <taxon>Coriobacteriia</taxon>
        <taxon>Eggerthellales</taxon>
        <taxon>Eggerthellaceae</taxon>
        <taxon>Slackia</taxon>
    </lineage>
</organism>
<sequence>MLKIAGAKVFKNGEFVEDDIFIEGDRIVATGDETGEVVDAKGLLAIPGLVDVHSHGAVGHDFCDGTHESIDAITRYEASRGVTAWCGTTMTFPEEKLAGIMECAAEHVDAPDAAALVGINMEGPFISPEKVGAQNPAYVQQCNAAMFCRLQNASGGKIKLVDIAPEEPGALEFVDEMHDDVRISVAHTCANYDQAAEAFRRGAKHVTHLYNAMPGLHHRKPGVIPAALEAGATPEIIADGVHIHPAMVRLAFSMFGAERMILISDSMEATGMPDGEYSLGGQAVTKNGSHATLHDGTLAGSATDLMGCMKVAATEMGLPLEVAVRAATENPARAIGLFDERGSLDAGKVADVVLLNADLNVAGVILRGKRIR</sequence>
<dbReference type="SUPFAM" id="SSF51338">
    <property type="entry name" value="Composite domain of metallo-dependent hydrolases"/>
    <property type="match status" value="1"/>
</dbReference>
<dbReference type="SUPFAM" id="SSF51556">
    <property type="entry name" value="Metallo-dependent hydrolases"/>
    <property type="match status" value="1"/>
</dbReference>
<dbReference type="NCBIfam" id="TIGR00221">
    <property type="entry name" value="nagA"/>
    <property type="match status" value="1"/>
</dbReference>
<feature type="binding site" evidence="7">
    <location>
        <position position="242"/>
    </location>
    <ligand>
        <name>substrate</name>
    </ligand>
</feature>
<evidence type="ECO:0000256" key="4">
    <source>
        <dbReference type="ARBA" id="ARBA00023277"/>
    </source>
</evidence>
<keyword evidence="2 8" id="KW-0479">Metal-binding</keyword>
<comment type="similarity">
    <text evidence="1 5">Belongs to the metallo-dependent hydrolases superfamily. NagA family.</text>
</comment>
<dbReference type="GO" id="GO:0046872">
    <property type="term" value="F:metal ion binding"/>
    <property type="evidence" value="ECO:0007669"/>
    <property type="project" value="UniProtKB-KW"/>
</dbReference>
<feature type="binding site" evidence="8">
    <location>
        <position position="208"/>
    </location>
    <ligand>
        <name>Zn(2+)</name>
        <dbReference type="ChEBI" id="CHEBI:29105"/>
    </ligand>
</feature>
<dbReference type="RefSeq" id="WP_114615656.1">
    <property type="nucleotide sequence ID" value="NZ_PPTO01000008.1"/>
</dbReference>
<dbReference type="InterPro" id="IPR011059">
    <property type="entry name" value="Metal-dep_hydrolase_composite"/>
</dbReference>
<dbReference type="InterPro" id="IPR006680">
    <property type="entry name" value="Amidohydro-rel"/>
</dbReference>
<gene>
    <name evidence="10" type="primary">nagA</name>
    <name evidence="10" type="ORF">C1881_05940</name>
</gene>
<keyword evidence="4 5" id="KW-0119">Carbohydrate metabolism</keyword>
<evidence type="ECO:0000256" key="8">
    <source>
        <dbReference type="PIRSR" id="PIRSR038994-3"/>
    </source>
</evidence>
<protein>
    <submittedName>
        <fullName evidence="10">N-acetylglucosamine-6-phosphate deacetylase</fullName>
    </submittedName>
</protein>
<dbReference type="Pfam" id="PF01979">
    <property type="entry name" value="Amidohydro_1"/>
    <property type="match status" value="1"/>
</dbReference>
<proteinExistence type="inferred from homology"/>
<evidence type="ECO:0000313" key="11">
    <source>
        <dbReference type="Proteomes" id="UP000253975"/>
    </source>
</evidence>
<feature type="domain" description="Amidohydrolase-related" evidence="9">
    <location>
        <begin position="45"/>
        <end position="370"/>
    </location>
</feature>
<dbReference type="CDD" id="cd00854">
    <property type="entry name" value="NagA"/>
    <property type="match status" value="1"/>
</dbReference>
<evidence type="ECO:0000256" key="1">
    <source>
        <dbReference type="ARBA" id="ARBA00010716"/>
    </source>
</evidence>
<dbReference type="GO" id="GO:0006046">
    <property type="term" value="P:N-acetylglucosamine catabolic process"/>
    <property type="evidence" value="ECO:0007669"/>
    <property type="project" value="TreeGrafter"/>
</dbReference>
<feature type="binding site" evidence="7">
    <location>
        <position position="133"/>
    </location>
    <ligand>
        <name>substrate</name>
    </ligand>
</feature>
<comment type="caution">
    <text evidence="10">The sequence shown here is derived from an EMBL/GenBank/DDBJ whole genome shotgun (WGS) entry which is preliminary data.</text>
</comment>
<feature type="active site" description="Proton donor/acceptor" evidence="6">
    <location>
        <position position="265"/>
    </location>
</feature>
<name>A0A369LK10_9ACTN</name>
<evidence type="ECO:0000256" key="7">
    <source>
        <dbReference type="PIRSR" id="PIRSR038994-2"/>
    </source>
</evidence>
<dbReference type="PANTHER" id="PTHR11113:SF14">
    <property type="entry name" value="N-ACETYLGLUCOSAMINE-6-PHOSPHATE DEACETYLASE"/>
    <property type="match status" value="1"/>
</dbReference>
<dbReference type="PIRSF" id="PIRSF038994">
    <property type="entry name" value="NagA"/>
    <property type="match status" value="1"/>
</dbReference>
<comment type="cofactor">
    <cofactor evidence="8">
        <name>a divalent metal cation</name>
        <dbReference type="ChEBI" id="CHEBI:60240"/>
    </cofactor>
    <text evidence="8">Binds 1 divalent metal cation per subunit.</text>
</comment>
<dbReference type="InterPro" id="IPR003764">
    <property type="entry name" value="GlcNAc_6-P_deAcase"/>
</dbReference>
<feature type="binding site" evidence="7">
    <location>
        <begin position="298"/>
        <end position="300"/>
    </location>
    <ligand>
        <name>substrate</name>
    </ligand>
</feature>
<feature type="binding site" evidence="7">
    <location>
        <begin position="211"/>
        <end position="212"/>
    </location>
    <ligand>
        <name>substrate</name>
    </ligand>
</feature>
<evidence type="ECO:0000256" key="3">
    <source>
        <dbReference type="ARBA" id="ARBA00022801"/>
    </source>
</evidence>
<dbReference type="Gene3D" id="2.30.40.10">
    <property type="entry name" value="Urease, subunit C, domain 1"/>
    <property type="match status" value="1"/>
</dbReference>